<keyword evidence="4" id="KW-0732">Signal</keyword>
<reference evidence="6" key="1">
    <citation type="submission" date="2023-07" db="EMBL/GenBank/DDBJ databases">
        <title>Genomic Encyclopedia of Type Strains, Phase IV (KMG-IV): sequencing the most valuable type-strain genomes for metagenomic binning, comparative biology and taxonomic classification.</title>
        <authorList>
            <person name="Goeker M."/>
        </authorList>
    </citation>
    <scope>NUCLEOTIDE SEQUENCE</scope>
    <source>
        <strain evidence="6">DSM 21202</strain>
    </source>
</reference>
<dbReference type="Pfam" id="PF01464">
    <property type="entry name" value="SLT"/>
    <property type="match status" value="1"/>
</dbReference>
<feature type="compositionally biased region" description="Basic and acidic residues" evidence="3">
    <location>
        <begin position="46"/>
        <end position="60"/>
    </location>
</feature>
<comment type="caution">
    <text evidence="6">The sequence shown here is derived from an EMBL/GenBank/DDBJ whole genome shotgun (WGS) entry which is preliminary data.</text>
</comment>
<dbReference type="Proteomes" id="UP001229244">
    <property type="component" value="Unassembled WGS sequence"/>
</dbReference>
<dbReference type="CDD" id="cd00254">
    <property type="entry name" value="LT-like"/>
    <property type="match status" value="1"/>
</dbReference>
<feature type="compositionally biased region" description="Basic and acidic residues" evidence="3">
    <location>
        <begin position="25"/>
        <end position="38"/>
    </location>
</feature>
<organism evidence="6 7">
    <name type="scientific">Amorphus orientalis</name>
    <dbReference type="NCBI Taxonomy" id="649198"/>
    <lineage>
        <taxon>Bacteria</taxon>
        <taxon>Pseudomonadati</taxon>
        <taxon>Pseudomonadota</taxon>
        <taxon>Alphaproteobacteria</taxon>
        <taxon>Hyphomicrobiales</taxon>
        <taxon>Amorphaceae</taxon>
        <taxon>Amorphus</taxon>
    </lineage>
</organism>
<dbReference type="PANTHER" id="PTHR37423:SF2">
    <property type="entry name" value="MEMBRANE-BOUND LYTIC MUREIN TRANSGLYCOSYLASE C"/>
    <property type="match status" value="1"/>
</dbReference>
<dbReference type="RefSeq" id="WP_306887474.1">
    <property type="nucleotide sequence ID" value="NZ_JAUSUL010000005.1"/>
</dbReference>
<dbReference type="InterPro" id="IPR023346">
    <property type="entry name" value="Lysozyme-like_dom_sf"/>
</dbReference>
<dbReference type="SUPFAM" id="SSF53955">
    <property type="entry name" value="Lysozyme-like"/>
    <property type="match status" value="1"/>
</dbReference>
<gene>
    <name evidence="6" type="ORF">J2S73_004040</name>
</gene>
<sequence>MRPTVLLLAFALLSVGAVSAPARTAPEDGGARLTRVDDGLTPAAGERAHDRAEKPADGSGDHGAASEPSPAERRAALCGLLMGAADEHDVPADFFIRLIWTESRFDPNAVSPVGAQGIAQFMPYTARAWDLDDPFEPKAALPASASLLRWLADRFEGHWGLAAMAYNAGPDRVSGYLGGGFLPDETRNYVYAITGRSAEHWRFRHERTLERAALDLTPNPHPPVHLPPSWADKPDDPPVVATGPAPETVAAIDTGPHPGLPVPPPPVPTARPHDVADRPVDCEALVVALGQMRTTPRPPGGGGWSPWGAQVAGHASQAIAMRQFARTRQKLPGDLRDQAPVVIAKRVPGRGRRAIHAVQLGAASRSDAQGLCRRISAAGAPCVVVRN</sequence>
<feature type="chain" id="PRO_5042159025" description="Transglycosylase SLT domain-containing protein" evidence="4">
    <location>
        <begin position="21"/>
        <end position="387"/>
    </location>
</feature>
<evidence type="ECO:0000313" key="6">
    <source>
        <dbReference type="EMBL" id="MDQ0317556.1"/>
    </source>
</evidence>
<comment type="similarity">
    <text evidence="1">Belongs to the transglycosylase Slt family.</text>
</comment>
<feature type="signal peptide" evidence="4">
    <location>
        <begin position="1"/>
        <end position="20"/>
    </location>
</feature>
<dbReference type="EMBL" id="JAUSUL010000005">
    <property type="protein sequence ID" value="MDQ0317556.1"/>
    <property type="molecule type" value="Genomic_DNA"/>
</dbReference>
<evidence type="ECO:0000256" key="3">
    <source>
        <dbReference type="SAM" id="MobiDB-lite"/>
    </source>
</evidence>
<protein>
    <recommendedName>
        <fullName evidence="5">Transglycosylase SLT domain-containing protein</fullName>
    </recommendedName>
</protein>
<name>A0AAE3VTY5_9HYPH</name>
<dbReference type="AlphaFoldDB" id="A0AAE3VTY5"/>
<evidence type="ECO:0000259" key="5">
    <source>
        <dbReference type="Pfam" id="PF01464"/>
    </source>
</evidence>
<accession>A0AAE3VTY5</accession>
<dbReference type="Gene3D" id="1.10.530.10">
    <property type="match status" value="1"/>
</dbReference>
<evidence type="ECO:0000313" key="7">
    <source>
        <dbReference type="Proteomes" id="UP001229244"/>
    </source>
</evidence>
<evidence type="ECO:0000256" key="4">
    <source>
        <dbReference type="SAM" id="SignalP"/>
    </source>
</evidence>
<dbReference type="InterPro" id="IPR008258">
    <property type="entry name" value="Transglycosylase_SLT_dom_1"/>
</dbReference>
<feature type="domain" description="Transglycosylase SLT" evidence="5">
    <location>
        <begin position="84"/>
        <end position="174"/>
    </location>
</feature>
<proteinExistence type="inferred from homology"/>
<evidence type="ECO:0000256" key="2">
    <source>
        <dbReference type="ARBA" id="ARBA00009387"/>
    </source>
</evidence>
<feature type="region of interest" description="Disordered" evidence="3">
    <location>
        <begin position="22"/>
        <end position="70"/>
    </location>
</feature>
<dbReference type="PANTHER" id="PTHR37423">
    <property type="entry name" value="SOLUBLE LYTIC MUREIN TRANSGLYCOSYLASE-RELATED"/>
    <property type="match status" value="1"/>
</dbReference>
<keyword evidence="7" id="KW-1185">Reference proteome</keyword>
<comment type="similarity">
    <text evidence="2">Belongs to the virb1 family.</text>
</comment>
<evidence type="ECO:0000256" key="1">
    <source>
        <dbReference type="ARBA" id="ARBA00007734"/>
    </source>
</evidence>